<dbReference type="InterPro" id="IPR029016">
    <property type="entry name" value="GAF-like_dom_sf"/>
</dbReference>
<evidence type="ECO:0000313" key="6">
    <source>
        <dbReference type="Proteomes" id="UP000505377"/>
    </source>
</evidence>
<reference evidence="5 6" key="1">
    <citation type="submission" date="2020-05" db="EMBL/GenBank/DDBJ databases">
        <authorList>
            <person name="Mo P."/>
        </authorList>
    </citation>
    <scope>NUCLEOTIDE SEQUENCE [LARGE SCALE GENOMIC DNA]</scope>
    <source>
        <strain evidence="5 6">Gen01</strain>
    </source>
</reference>
<dbReference type="InterPro" id="IPR016032">
    <property type="entry name" value="Sig_transdc_resp-reg_C-effctor"/>
</dbReference>
<dbReference type="InterPro" id="IPR036388">
    <property type="entry name" value="WH-like_DNA-bd_sf"/>
</dbReference>
<dbReference type="AlphaFoldDB" id="A0A6M6JR78"/>
<dbReference type="InterPro" id="IPR000792">
    <property type="entry name" value="Tscrpt_reg_LuxR_C"/>
</dbReference>
<dbReference type="PROSITE" id="PS00622">
    <property type="entry name" value="HTH_LUXR_1"/>
    <property type="match status" value="1"/>
</dbReference>
<dbReference type="EMBL" id="CP053564">
    <property type="protein sequence ID" value="QJY50614.1"/>
    <property type="molecule type" value="Genomic_DNA"/>
</dbReference>
<gene>
    <name evidence="5" type="ORF">HOP40_14330</name>
</gene>
<dbReference type="KEGG" id="pbro:HOP40_14330"/>
<sequence length="273" mass="28783">MSRAVDRVLAQRLADLRSRTGLPVVFGGSTRSAPDGQQLTINRLAGTLGDSLRLLSVITGRGLGGAAMARKVPCRVSDYASTTGITHDYDHVVVEHERLTSILAYPLLVHGTVRGVLYGAVREDAPIGDVAVRNAGVVAATITRDVTALLDRHPPATATPRWAGELGAGALEELAALARTTSDPELRARLRRIHEDLAGPAGQPPRPAEGPSLSPREVEALRLVAVGSTNAEIAAQLGISVPTVKAYLHSAMRKLDVHNRGRAVVVAREAGLL</sequence>
<evidence type="ECO:0000256" key="3">
    <source>
        <dbReference type="ARBA" id="ARBA00023163"/>
    </source>
</evidence>
<keyword evidence="3" id="KW-0804">Transcription</keyword>
<proteinExistence type="predicted"/>
<dbReference type="GO" id="GO:0003677">
    <property type="term" value="F:DNA binding"/>
    <property type="evidence" value="ECO:0007669"/>
    <property type="project" value="UniProtKB-KW"/>
</dbReference>
<dbReference type="Pfam" id="PF00196">
    <property type="entry name" value="GerE"/>
    <property type="match status" value="1"/>
</dbReference>
<evidence type="ECO:0000256" key="1">
    <source>
        <dbReference type="ARBA" id="ARBA00023015"/>
    </source>
</evidence>
<dbReference type="PANTHER" id="PTHR44688:SF16">
    <property type="entry name" value="DNA-BINDING TRANSCRIPTIONAL ACTIVATOR DEVR_DOSR"/>
    <property type="match status" value="1"/>
</dbReference>
<evidence type="ECO:0000259" key="4">
    <source>
        <dbReference type="PROSITE" id="PS50043"/>
    </source>
</evidence>
<dbReference type="Gene3D" id="3.30.450.40">
    <property type="match status" value="1"/>
</dbReference>
<dbReference type="PANTHER" id="PTHR44688">
    <property type="entry name" value="DNA-BINDING TRANSCRIPTIONAL ACTIVATOR DEVR_DOSR"/>
    <property type="match status" value="1"/>
</dbReference>
<organism evidence="5 6">
    <name type="scientific">Pseudonocardia broussonetiae</name>
    <dbReference type="NCBI Taxonomy" id="2736640"/>
    <lineage>
        <taxon>Bacteria</taxon>
        <taxon>Bacillati</taxon>
        <taxon>Actinomycetota</taxon>
        <taxon>Actinomycetes</taxon>
        <taxon>Pseudonocardiales</taxon>
        <taxon>Pseudonocardiaceae</taxon>
        <taxon>Pseudonocardia</taxon>
    </lineage>
</organism>
<dbReference type="Proteomes" id="UP000505377">
    <property type="component" value="Chromosome"/>
</dbReference>
<protein>
    <submittedName>
        <fullName evidence="5">Response regulator transcription factor</fullName>
    </submittedName>
</protein>
<keyword evidence="1" id="KW-0805">Transcription regulation</keyword>
<dbReference type="PRINTS" id="PR00038">
    <property type="entry name" value="HTHLUXR"/>
</dbReference>
<evidence type="ECO:0000256" key="2">
    <source>
        <dbReference type="ARBA" id="ARBA00023125"/>
    </source>
</evidence>
<dbReference type="SMART" id="SM00421">
    <property type="entry name" value="HTH_LUXR"/>
    <property type="match status" value="1"/>
</dbReference>
<dbReference type="PROSITE" id="PS50043">
    <property type="entry name" value="HTH_LUXR_2"/>
    <property type="match status" value="1"/>
</dbReference>
<keyword evidence="6" id="KW-1185">Reference proteome</keyword>
<dbReference type="CDD" id="cd06170">
    <property type="entry name" value="LuxR_C_like"/>
    <property type="match status" value="1"/>
</dbReference>
<name>A0A6M6JR78_9PSEU</name>
<evidence type="ECO:0000313" key="5">
    <source>
        <dbReference type="EMBL" id="QJY50614.1"/>
    </source>
</evidence>
<keyword evidence="2" id="KW-0238">DNA-binding</keyword>
<feature type="domain" description="HTH luxR-type" evidence="4">
    <location>
        <begin position="206"/>
        <end position="271"/>
    </location>
</feature>
<dbReference type="SUPFAM" id="SSF55781">
    <property type="entry name" value="GAF domain-like"/>
    <property type="match status" value="1"/>
</dbReference>
<dbReference type="SUPFAM" id="SSF46894">
    <property type="entry name" value="C-terminal effector domain of the bipartite response regulators"/>
    <property type="match status" value="1"/>
</dbReference>
<dbReference type="GO" id="GO:0006355">
    <property type="term" value="P:regulation of DNA-templated transcription"/>
    <property type="evidence" value="ECO:0007669"/>
    <property type="project" value="InterPro"/>
</dbReference>
<accession>A0A6M6JR78</accession>
<dbReference type="Gene3D" id="1.10.10.10">
    <property type="entry name" value="Winged helix-like DNA-binding domain superfamily/Winged helix DNA-binding domain"/>
    <property type="match status" value="1"/>
</dbReference>